<evidence type="ECO:0000313" key="1">
    <source>
        <dbReference type="EMBL" id="KAH7958615.1"/>
    </source>
</evidence>
<protein>
    <submittedName>
        <fullName evidence="1">Uncharacterized protein</fullName>
    </submittedName>
</protein>
<dbReference type="Proteomes" id="UP000821865">
    <property type="component" value="Chromosome 3"/>
</dbReference>
<gene>
    <name evidence="1" type="ORF">HPB49_003376</name>
</gene>
<sequence>MSGFACSDWCEVYLCSTPLQQGNSMNGALTALSLVASSSQSVFGNSWEKHWLLVFDYGEEEVLICDADMDHLGELTGRTSWKKRSALQNYEHKRYLAKRRISRARIEQYMRKICDSGRYHLTKNNCQKWAQDLLRELGIEFPDDELDAHTVVNNYVQPAAIAGAAILGAGLLGALIFGGGDRRNRR</sequence>
<evidence type="ECO:0000313" key="2">
    <source>
        <dbReference type="Proteomes" id="UP000821865"/>
    </source>
</evidence>
<name>A0ACB8D2F1_DERSI</name>
<accession>A0ACB8D2F1</accession>
<dbReference type="EMBL" id="CM023472">
    <property type="protein sequence ID" value="KAH7958615.1"/>
    <property type="molecule type" value="Genomic_DNA"/>
</dbReference>
<keyword evidence="2" id="KW-1185">Reference proteome</keyword>
<organism evidence="1 2">
    <name type="scientific">Dermacentor silvarum</name>
    <name type="common">Tick</name>
    <dbReference type="NCBI Taxonomy" id="543639"/>
    <lineage>
        <taxon>Eukaryota</taxon>
        <taxon>Metazoa</taxon>
        <taxon>Ecdysozoa</taxon>
        <taxon>Arthropoda</taxon>
        <taxon>Chelicerata</taxon>
        <taxon>Arachnida</taxon>
        <taxon>Acari</taxon>
        <taxon>Parasitiformes</taxon>
        <taxon>Ixodida</taxon>
        <taxon>Ixodoidea</taxon>
        <taxon>Ixodidae</taxon>
        <taxon>Rhipicephalinae</taxon>
        <taxon>Dermacentor</taxon>
    </lineage>
</organism>
<reference evidence="1" key="1">
    <citation type="submission" date="2020-05" db="EMBL/GenBank/DDBJ databases">
        <title>Large-scale comparative analyses of tick genomes elucidate their genetic diversity and vector capacities.</title>
        <authorList>
            <person name="Jia N."/>
            <person name="Wang J."/>
            <person name="Shi W."/>
            <person name="Du L."/>
            <person name="Sun Y."/>
            <person name="Zhan W."/>
            <person name="Jiang J."/>
            <person name="Wang Q."/>
            <person name="Zhang B."/>
            <person name="Ji P."/>
            <person name="Sakyi L.B."/>
            <person name="Cui X."/>
            <person name="Yuan T."/>
            <person name="Jiang B."/>
            <person name="Yang W."/>
            <person name="Lam T.T.-Y."/>
            <person name="Chang Q."/>
            <person name="Ding S."/>
            <person name="Wang X."/>
            <person name="Zhu J."/>
            <person name="Ruan X."/>
            <person name="Zhao L."/>
            <person name="Wei J."/>
            <person name="Que T."/>
            <person name="Du C."/>
            <person name="Cheng J."/>
            <person name="Dai P."/>
            <person name="Han X."/>
            <person name="Huang E."/>
            <person name="Gao Y."/>
            <person name="Liu J."/>
            <person name="Shao H."/>
            <person name="Ye R."/>
            <person name="Li L."/>
            <person name="Wei W."/>
            <person name="Wang X."/>
            <person name="Wang C."/>
            <person name="Yang T."/>
            <person name="Huo Q."/>
            <person name="Li W."/>
            <person name="Guo W."/>
            <person name="Chen H."/>
            <person name="Zhou L."/>
            <person name="Ni X."/>
            <person name="Tian J."/>
            <person name="Zhou Y."/>
            <person name="Sheng Y."/>
            <person name="Liu T."/>
            <person name="Pan Y."/>
            <person name="Xia L."/>
            <person name="Li J."/>
            <person name="Zhao F."/>
            <person name="Cao W."/>
        </authorList>
    </citation>
    <scope>NUCLEOTIDE SEQUENCE</scope>
    <source>
        <strain evidence="1">Dsil-2018</strain>
    </source>
</reference>
<comment type="caution">
    <text evidence="1">The sequence shown here is derived from an EMBL/GenBank/DDBJ whole genome shotgun (WGS) entry which is preliminary data.</text>
</comment>
<proteinExistence type="predicted"/>